<dbReference type="SUPFAM" id="SSF51905">
    <property type="entry name" value="FAD/NAD(P)-binding domain"/>
    <property type="match status" value="1"/>
</dbReference>
<evidence type="ECO:0000313" key="4">
    <source>
        <dbReference type="EMBL" id="MBA6116749.1"/>
    </source>
</evidence>
<feature type="domain" description="FAD/NAD(P)-binding" evidence="3">
    <location>
        <begin position="2"/>
        <end position="279"/>
    </location>
</feature>
<evidence type="ECO:0000256" key="2">
    <source>
        <dbReference type="ARBA" id="ARBA00023002"/>
    </source>
</evidence>
<keyword evidence="2" id="KW-0560">Oxidoreductase</keyword>
<dbReference type="GO" id="GO:0016491">
    <property type="term" value="F:oxidoreductase activity"/>
    <property type="evidence" value="ECO:0007669"/>
    <property type="project" value="UniProtKB-KW"/>
</dbReference>
<keyword evidence="1" id="KW-0285">Flavoprotein</keyword>
<dbReference type="PANTHER" id="PTHR48105">
    <property type="entry name" value="THIOREDOXIN REDUCTASE 1-RELATED-RELATED"/>
    <property type="match status" value="1"/>
</dbReference>
<dbReference type="InterPro" id="IPR023753">
    <property type="entry name" value="FAD/NAD-binding_dom"/>
</dbReference>
<dbReference type="Proteomes" id="UP000553948">
    <property type="component" value="Unassembled WGS sequence"/>
</dbReference>
<evidence type="ECO:0000256" key="1">
    <source>
        <dbReference type="ARBA" id="ARBA00022630"/>
    </source>
</evidence>
<proteinExistence type="predicted"/>
<dbReference type="PRINTS" id="PR00368">
    <property type="entry name" value="FADPNR"/>
</dbReference>
<dbReference type="AlphaFoldDB" id="A0A7W2L1E7"/>
<dbReference type="RefSeq" id="WP_176512701.1">
    <property type="nucleotide sequence ID" value="NZ_CP060529.1"/>
</dbReference>
<organism evidence="4 5">
    <name type="scientific">Pseudomonas putida</name>
    <name type="common">Arthrobacter siderocapsulatus</name>
    <dbReference type="NCBI Taxonomy" id="303"/>
    <lineage>
        <taxon>Bacteria</taxon>
        <taxon>Pseudomonadati</taxon>
        <taxon>Pseudomonadota</taxon>
        <taxon>Gammaproteobacteria</taxon>
        <taxon>Pseudomonadales</taxon>
        <taxon>Pseudomonadaceae</taxon>
        <taxon>Pseudomonas</taxon>
    </lineage>
</organism>
<dbReference type="InterPro" id="IPR050097">
    <property type="entry name" value="Ferredoxin-NADP_redctase_2"/>
</dbReference>
<gene>
    <name evidence="4" type="ORF">H4C47_13515</name>
</gene>
<dbReference type="PRINTS" id="PR00469">
    <property type="entry name" value="PNDRDTASEII"/>
</dbReference>
<name>A0A7W2L1E7_PSEPU</name>
<accession>A0A7W2L1E7</accession>
<dbReference type="Gene3D" id="3.50.50.60">
    <property type="entry name" value="FAD/NAD(P)-binding domain"/>
    <property type="match status" value="2"/>
</dbReference>
<sequence length="294" mass="30806">MFDVIIVGGSYAGISAGLQLARARRKVLVIDAGVRRNRFAHSSHGFLGQDGRNPGVIAGEARAQLLAYPTVEWCAQSAVCASGAVDAFVVTTANGEQYGGRRLVLAAGVVDELPAVPGLMQRWGQSVFHCPYCHGYELDGGPIGVLAASPVAIHHAMMLPDWGPTTFFLNGVFEPDGEQLAQLHKRNVHVEREGVVSVGGEGADVRLTSGRVVELAGLFTQPRTRMASPVPERLGCAFEDGPMGPFIKVDAMRETSVPGVFACGDAAVAAGNVAIAVGDGARTGGAVHHSLIFR</sequence>
<dbReference type="EMBL" id="JACGDG010000010">
    <property type="protein sequence ID" value="MBA6116749.1"/>
    <property type="molecule type" value="Genomic_DNA"/>
</dbReference>
<comment type="caution">
    <text evidence="4">The sequence shown here is derived from an EMBL/GenBank/DDBJ whole genome shotgun (WGS) entry which is preliminary data.</text>
</comment>
<reference evidence="4 5" key="1">
    <citation type="submission" date="2020-07" db="EMBL/GenBank/DDBJ databases">
        <title>Diversity of carbapenemase encoding genes among Pseudomonas putida group clinical isolates in a tertiary Brazilian hospital.</title>
        <authorList>
            <person name="Alberto-Lei F."/>
            <person name="Nodari C.S."/>
            <person name="Streling A.P."/>
            <person name="Paulino J.T."/>
            <person name="Bessa-Neto F.O."/>
            <person name="Cayo R."/>
            <person name="Gales A.C."/>
        </authorList>
    </citation>
    <scope>NUCLEOTIDE SEQUENCE [LARGE SCALE GENOMIC DNA]</scope>
    <source>
        <strain evidence="4 5">12464</strain>
    </source>
</reference>
<evidence type="ECO:0000259" key="3">
    <source>
        <dbReference type="Pfam" id="PF07992"/>
    </source>
</evidence>
<protein>
    <submittedName>
        <fullName evidence="4">NAD(P)/FAD-dependent oxidoreductase</fullName>
    </submittedName>
</protein>
<dbReference type="Pfam" id="PF07992">
    <property type="entry name" value="Pyr_redox_2"/>
    <property type="match status" value="1"/>
</dbReference>
<dbReference type="InterPro" id="IPR036188">
    <property type="entry name" value="FAD/NAD-bd_sf"/>
</dbReference>
<evidence type="ECO:0000313" key="5">
    <source>
        <dbReference type="Proteomes" id="UP000553948"/>
    </source>
</evidence>